<comment type="similarity">
    <text evidence="1">Belongs to the ABI family.</text>
</comment>
<feature type="compositionally biased region" description="Low complexity" evidence="3">
    <location>
        <begin position="234"/>
        <end position="248"/>
    </location>
</feature>
<gene>
    <name evidence="4" type="ORF">D8674_012040</name>
</gene>
<reference evidence="5" key="2">
    <citation type="submission" date="2019-10" db="EMBL/GenBank/DDBJ databases">
        <title>A de novo genome assembly of a pear dwarfing rootstock.</title>
        <authorList>
            <person name="Wang F."/>
            <person name="Wang J."/>
            <person name="Li S."/>
            <person name="Zhang Y."/>
            <person name="Fang M."/>
            <person name="Ma L."/>
            <person name="Zhao Y."/>
            <person name="Jiang S."/>
        </authorList>
    </citation>
    <scope>NUCLEOTIDE SEQUENCE [LARGE SCALE GENOMIC DNA]</scope>
</reference>
<dbReference type="PANTHER" id="PTHR10460:SF10">
    <property type="entry name" value="PROTEIN ABIL3"/>
    <property type="match status" value="1"/>
</dbReference>
<comment type="function">
    <text evidence="2">Involved in regulation of actin and microtubule organization. Part of a WAVE complex that activates the Arp2/3 complex.</text>
</comment>
<dbReference type="Proteomes" id="UP000327157">
    <property type="component" value="Chromosome 14"/>
</dbReference>
<organism evidence="4 5">
    <name type="scientific">Pyrus ussuriensis x Pyrus communis</name>
    <dbReference type="NCBI Taxonomy" id="2448454"/>
    <lineage>
        <taxon>Eukaryota</taxon>
        <taxon>Viridiplantae</taxon>
        <taxon>Streptophyta</taxon>
        <taxon>Embryophyta</taxon>
        <taxon>Tracheophyta</taxon>
        <taxon>Spermatophyta</taxon>
        <taxon>Magnoliopsida</taxon>
        <taxon>eudicotyledons</taxon>
        <taxon>Gunneridae</taxon>
        <taxon>Pentapetalae</taxon>
        <taxon>rosids</taxon>
        <taxon>fabids</taxon>
        <taxon>Rosales</taxon>
        <taxon>Rosaceae</taxon>
        <taxon>Amygdaloideae</taxon>
        <taxon>Maleae</taxon>
        <taxon>Pyrus</taxon>
    </lineage>
</organism>
<feature type="region of interest" description="Disordered" evidence="3">
    <location>
        <begin position="1"/>
        <end position="21"/>
    </location>
</feature>
<feature type="compositionally biased region" description="Polar residues" evidence="3">
    <location>
        <begin position="1"/>
        <end position="11"/>
    </location>
</feature>
<feature type="compositionally biased region" description="Basic and acidic residues" evidence="3">
    <location>
        <begin position="263"/>
        <end position="274"/>
    </location>
</feature>
<reference evidence="4 5" key="3">
    <citation type="submission" date="2019-11" db="EMBL/GenBank/DDBJ databases">
        <title>A de novo genome assembly of a pear dwarfing rootstock.</title>
        <authorList>
            <person name="Wang F."/>
            <person name="Wang J."/>
            <person name="Li S."/>
            <person name="Zhang Y."/>
            <person name="Fang M."/>
            <person name="Ma L."/>
            <person name="Zhao Y."/>
            <person name="Jiang S."/>
        </authorList>
    </citation>
    <scope>NUCLEOTIDE SEQUENCE [LARGE SCALE GENOMIC DNA]</scope>
    <source>
        <strain evidence="4">S2</strain>
        <tissue evidence="4">Leaf</tissue>
    </source>
</reference>
<dbReference type="EMBL" id="SMOL01000553">
    <property type="protein sequence ID" value="KAB2608872.1"/>
    <property type="molecule type" value="Genomic_DNA"/>
</dbReference>
<reference evidence="4 5" key="1">
    <citation type="submission" date="2019-09" db="EMBL/GenBank/DDBJ databases">
        <authorList>
            <person name="Ou C."/>
        </authorList>
    </citation>
    <scope>NUCLEOTIDE SEQUENCE [LARGE SCALE GENOMIC DNA]</scope>
    <source>
        <strain evidence="4">S2</strain>
        <tissue evidence="4">Leaf</tissue>
    </source>
</reference>
<feature type="compositionally biased region" description="Polar residues" evidence="3">
    <location>
        <begin position="249"/>
        <end position="262"/>
    </location>
</feature>
<accession>A0A5N5G5Z7</accession>
<dbReference type="PANTHER" id="PTHR10460">
    <property type="entry name" value="ABL INTERACTOR FAMILY MEMBER"/>
    <property type="match status" value="1"/>
</dbReference>
<evidence type="ECO:0000313" key="5">
    <source>
        <dbReference type="Proteomes" id="UP000327157"/>
    </source>
</evidence>
<proteinExistence type="inferred from homology"/>
<feature type="region of interest" description="Disordered" evidence="3">
    <location>
        <begin position="213"/>
        <end position="277"/>
    </location>
</feature>
<sequence length="303" mass="34403">MQIVNSSSSVASPPREKASHHDDELFMQQRVLFSANLNELKNLRKQLYSAAEYFEMSYSKEDQQQLVVETLKDYVMKAVINTVDHLGSMAYKVNVFLDDKVDEVSETELRMSCIQQRLRTCEDFIGQGGVSKHSLAISFPMHHRRYTLPVGAAMDAVGQSALAYRSAAEEDFFEVKSATRDTSPIVSEMSSALHSPESSPGAFQFPRIASKHEKRTVSPHRFPLPRCGTHVKRSSTLNSSSSKQQYSSEPWTRRSTSLSLNTEKARTRDTEQRSGKNKRFYKALLSFGKSRKDATFYKYLDEN</sequence>
<evidence type="ECO:0000256" key="1">
    <source>
        <dbReference type="ARBA" id="ARBA00010020"/>
    </source>
</evidence>
<protein>
    <submittedName>
        <fullName evidence="4">Protein ABIL2-like</fullName>
    </submittedName>
</protein>
<dbReference type="AlphaFoldDB" id="A0A5N5G5Z7"/>
<evidence type="ECO:0000256" key="3">
    <source>
        <dbReference type="SAM" id="MobiDB-lite"/>
    </source>
</evidence>
<dbReference type="OrthoDB" id="1927036at2759"/>
<dbReference type="Gene3D" id="6.10.140.1620">
    <property type="match status" value="1"/>
</dbReference>
<evidence type="ECO:0000313" key="4">
    <source>
        <dbReference type="EMBL" id="KAB2608872.1"/>
    </source>
</evidence>
<comment type="caution">
    <text evidence="4">The sequence shown here is derived from an EMBL/GenBank/DDBJ whole genome shotgun (WGS) entry which is preliminary data.</text>
</comment>
<keyword evidence="5" id="KW-1185">Reference proteome</keyword>
<evidence type="ECO:0000256" key="2">
    <source>
        <dbReference type="ARBA" id="ARBA00025223"/>
    </source>
</evidence>
<dbReference type="InterPro" id="IPR028457">
    <property type="entry name" value="ABI"/>
</dbReference>
<name>A0A5N5G5Z7_9ROSA</name>